<dbReference type="WBParaSite" id="PS1159_v2.g8621.t2">
    <property type="protein sequence ID" value="PS1159_v2.g8621.t2"/>
    <property type="gene ID" value="PS1159_v2.g8621"/>
</dbReference>
<protein>
    <submittedName>
        <fullName evidence="2">t-SNARE coiled-coil homology domain-containing protein</fullName>
    </submittedName>
</protein>
<name>A0AC35GTR4_9BILA</name>
<reference evidence="2" key="1">
    <citation type="submission" date="2022-11" db="UniProtKB">
        <authorList>
            <consortium name="WormBaseParasite"/>
        </authorList>
    </citation>
    <scope>IDENTIFICATION</scope>
</reference>
<evidence type="ECO:0000313" key="1">
    <source>
        <dbReference type="Proteomes" id="UP000887580"/>
    </source>
</evidence>
<accession>A0AC35GTR4</accession>
<evidence type="ECO:0000313" key="2">
    <source>
        <dbReference type="WBParaSite" id="PS1159_v2.g8621.t2"/>
    </source>
</evidence>
<sequence>MAYRSSRGTPNGGGSAYLEQENDQLLEGLKDKIGTLKRVTINIGDDVRSQNRLLDQMGTDFDASQGLLGATMKKLGIVSRAGGGNVLCYLVLFAFFVFLCIYFMVR</sequence>
<organism evidence="1 2">
    <name type="scientific">Panagrolaimus sp. PS1159</name>
    <dbReference type="NCBI Taxonomy" id="55785"/>
    <lineage>
        <taxon>Eukaryota</taxon>
        <taxon>Metazoa</taxon>
        <taxon>Ecdysozoa</taxon>
        <taxon>Nematoda</taxon>
        <taxon>Chromadorea</taxon>
        <taxon>Rhabditida</taxon>
        <taxon>Tylenchina</taxon>
        <taxon>Panagrolaimomorpha</taxon>
        <taxon>Panagrolaimoidea</taxon>
        <taxon>Panagrolaimidae</taxon>
        <taxon>Panagrolaimus</taxon>
    </lineage>
</organism>
<proteinExistence type="predicted"/>
<dbReference type="Proteomes" id="UP000887580">
    <property type="component" value="Unplaced"/>
</dbReference>